<evidence type="ECO:0008006" key="4">
    <source>
        <dbReference type="Google" id="ProtNLM"/>
    </source>
</evidence>
<dbReference type="SUPFAM" id="SSF55781">
    <property type="entry name" value="GAF domain-like"/>
    <property type="match status" value="1"/>
</dbReference>
<dbReference type="RefSeq" id="WP_093193356.1">
    <property type="nucleotide sequence ID" value="NZ_FNEV01000004.1"/>
</dbReference>
<feature type="transmembrane region" description="Helical" evidence="1">
    <location>
        <begin position="47"/>
        <end position="66"/>
    </location>
</feature>
<accession>A0A1G8SZ85</accession>
<evidence type="ECO:0000313" key="3">
    <source>
        <dbReference type="Proteomes" id="UP000199225"/>
    </source>
</evidence>
<evidence type="ECO:0000313" key="2">
    <source>
        <dbReference type="EMBL" id="SDJ34486.1"/>
    </source>
</evidence>
<keyword evidence="3" id="KW-1185">Reference proteome</keyword>
<keyword evidence="1" id="KW-0812">Transmembrane</keyword>
<keyword evidence="1" id="KW-0472">Membrane</keyword>
<sequence length="134" mass="15243">MEGLLNEIKSELNADVVAIAEWKKKEASIQWTYATGMTNRRYRYMHILYGLGIVGKVMQSGQVMYYPSKHEAEHDPLVNAESLESLFLVPLAAGSSLPSVLLVGYRTKVYLPPESTWKKWRAPLIEELKGEETR</sequence>
<dbReference type="AlphaFoldDB" id="A0A1G8SZ85"/>
<reference evidence="3" key="1">
    <citation type="submission" date="2016-10" db="EMBL/GenBank/DDBJ databases">
        <authorList>
            <person name="Varghese N."/>
            <person name="Submissions S."/>
        </authorList>
    </citation>
    <scope>NUCLEOTIDE SEQUENCE [LARGE SCALE GENOMIC DNA]</scope>
    <source>
        <strain evidence="3">DSM 4771</strain>
    </source>
</reference>
<evidence type="ECO:0000256" key="1">
    <source>
        <dbReference type="SAM" id="Phobius"/>
    </source>
</evidence>
<name>A0A1G8SZ85_9BACI</name>
<dbReference type="EMBL" id="FNEV01000004">
    <property type="protein sequence ID" value="SDJ34486.1"/>
    <property type="molecule type" value="Genomic_DNA"/>
</dbReference>
<gene>
    <name evidence="2" type="ORF">SAMN04490247_1608</name>
</gene>
<feature type="transmembrane region" description="Helical" evidence="1">
    <location>
        <begin position="86"/>
        <end position="105"/>
    </location>
</feature>
<dbReference type="Proteomes" id="UP000199225">
    <property type="component" value="Unassembled WGS sequence"/>
</dbReference>
<keyword evidence="1" id="KW-1133">Transmembrane helix</keyword>
<proteinExistence type="predicted"/>
<organism evidence="2 3">
    <name type="scientific">Salimicrobium halophilum</name>
    <dbReference type="NCBI Taxonomy" id="86666"/>
    <lineage>
        <taxon>Bacteria</taxon>
        <taxon>Bacillati</taxon>
        <taxon>Bacillota</taxon>
        <taxon>Bacilli</taxon>
        <taxon>Bacillales</taxon>
        <taxon>Bacillaceae</taxon>
        <taxon>Salimicrobium</taxon>
    </lineage>
</organism>
<dbReference type="STRING" id="86666.SAMN04490247_1608"/>
<dbReference type="OrthoDB" id="2360948at2"/>
<dbReference type="InterPro" id="IPR029016">
    <property type="entry name" value="GAF-like_dom_sf"/>
</dbReference>
<protein>
    <recommendedName>
        <fullName evidence="4">Nitrogen regulatory protein A</fullName>
    </recommendedName>
</protein>
<dbReference type="Gene3D" id="3.30.450.40">
    <property type="match status" value="1"/>
</dbReference>